<gene>
    <name evidence="3" type="primary">cphA_1</name>
    <name evidence="3" type="ORF">ROG8370_00721</name>
</gene>
<evidence type="ECO:0000313" key="3">
    <source>
        <dbReference type="EMBL" id="SLN21273.1"/>
    </source>
</evidence>
<dbReference type="InterPro" id="IPR050855">
    <property type="entry name" value="NDM-1-like"/>
</dbReference>
<evidence type="ECO:0000313" key="4">
    <source>
        <dbReference type="Proteomes" id="UP000194012"/>
    </source>
</evidence>
<dbReference type="Proteomes" id="UP000194012">
    <property type="component" value="Unassembled WGS sequence"/>
</dbReference>
<reference evidence="4" key="1">
    <citation type="submission" date="2017-03" db="EMBL/GenBank/DDBJ databases">
        <authorList>
            <person name="Rodrigo-Torres L."/>
            <person name="Arahal R.D."/>
            <person name="Lucena T."/>
        </authorList>
    </citation>
    <scope>NUCLEOTIDE SEQUENCE [LARGE SCALE GENOMIC DNA]</scope>
    <source>
        <strain evidence="4">CECT 8370</strain>
    </source>
</reference>
<dbReference type="PANTHER" id="PTHR42951:SF20">
    <property type="entry name" value="BETA LACTAMASE"/>
    <property type="match status" value="1"/>
</dbReference>
<dbReference type="SUPFAM" id="SSF56281">
    <property type="entry name" value="Metallo-hydrolase/oxidoreductase"/>
    <property type="match status" value="1"/>
</dbReference>
<name>A0A1X6YHD3_9RHOB</name>
<dbReference type="Pfam" id="PF00753">
    <property type="entry name" value="Lactamase_B"/>
    <property type="match status" value="1"/>
</dbReference>
<keyword evidence="1" id="KW-0732">Signal</keyword>
<feature type="signal peptide" evidence="1">
    <location>
        <begin position="1"/>
        <end position="17"/>
    </location>
</feature>
<evidence type="ECO:0000259" key="2">
    <source>
        <dbReference type="SMART" id="SM00849"/>
    </source>
</evidence>
<dbReference type="GO" id="GO:0008800">
    <property type="term" value="F:beta-lactamase activity"/>
    <property type="evidence" value="ECO:0007669"/>
    <property type="project" value="UniProtKB-EC"/>
</dbReference>
<feature type="chain" id="PRO_5010886757" evidence="1">
    <location>
        <begin position="18"/>
        <end position="314"/>
    </location>
</feature>
<keyword evidence="4" id="KW-1185">Reference proteome</keyword>
<dbReference type="CDD" id="cd16282">
    <property type="entry name" value="metallo-hydrolase-like_MBL-fold"/>
    <property type="match status" value="1"/>
</dbReference>
<keyword evidence="3" id="KW-0378">Hydrolase</keyword>
<organism evidence="3 4">
    <name type="scientific">Roseovarius gaetbuli</name>
    <dbReference type="NCBI Taxonomy" id="1356575"/>
    <lineage>
        <taxon>Bacteria</taxon>
        <taxon>Pseudomonadati</taxon>
        <taxon>Pseudomonadota</taxon>
        <taxon>Alphaproteobacteria</taxon>
        <taxon>Rhodobacterales</taxon>
        <taxon>Roseobacteraceae</taxon>
        <taxon>Roseovarius</taxon>
    </lineage>
</organism>
<dbReference type="InterPro" id="IPR036866">
    <property type="entry name" value="RibonucZ/Hydroxyglut_hydro"/>
</dbReference>
<dbReference type="SMART" id="SM00849">
    <property type="entry name" value="Lactamase_B"/>
    <property type="match status" value="1"/>
</dbReference>
<proteinExistence type="predicted"/>
<sequence length="314" mass="34552">MKHLLLALALVTTPALASENIADKYPGSLLYDEPVEVIPGVWSAIGATAPPSYENSGHNNNLSFIVTGDGVVVINGSAAYALAKALHDEIKRITDQPVKLVFNENGQGHATLGNSYWAEQGVPIVAHVDAAHEVEKNGGPNLQAMKGYNRDKAEGTTVQVPTETFSDEYIVEMGDFRIEARHLGPAHSPGDIVVWLPEQSLVISGDMAFHERMLPIFADTITADWLETWDNEFEALNATYVIPGHGHPTNVAQVRRYTKGYLEHLRAQIRAHIDEGGDLSDAYYVDQSAYSHLDTFEELATKNAGRVYEQMEWE</sequence>
<dbReference type="EMBL" id="FWFJ01000004">
    <property type="protein sequence ID" value="SLN21273.1"/>
    <property type="molecule type" value="Genomic_DNA"/>
</dbReference>
<dbReference type="InterPro" id="IPR001279">
    <property type="entry name" value="Metallo-B-lactamas"/>
</dbReference>
<dbReference type="PANTHER" id="PTHR42951">
    <property type="entry name" value="METALLO-BETA-LACTAMASE DOMAIN-CONTAINING"/>
    <property type="match status" value="1"/>
</dbReference>
<dbReference type="Gene3D" id="3.60.15.10">
    <property type="entry name" value="Ribonuclease Z/Hydroxyacylglutathione hydrolase-like"/>
    <property type="match status" value="1"/>
</dbReference>
<dbReference type="AlphaFoldDB" id="A0A1X6YHD3"/>
<dbReference type="OrthoDB" id="420651at2"/>
<dbReference type="EC" id="3.5.2.6" evidence="3"/>
<dbReference type="RefSeq" id="WP_085825703.1">
    <property type="nucleotide sequence ID" value="NZ_FWFJ01000004.1"/>
</dbReference>
<protein>
    <submittedName>
        <fullName evidence="3">Beta-lactamase</fullName>
        <ecNumber evidence="3">3.5.2.6</ecNumber>
    </submittedName>
</protein>
<feature type="domain" description="Metallo-beta-lactamase" evidence="2">
    <location>
        <begin position="59"/>
        <end position="245"/>
    </location>
</feature>
<evidence type="ECO:0000256" key="1">
    <source>
        <dbReference type="SAM" id="SignalP"/>
    </source>
</evidence>
<accession>A0A1X6YHD3</accession>